<evidence type="ECO:0000313" key="2">
    <source>
        <dbReference type="Proteomes" id="UP000663889"/>
    </source>
</evidence>
<dbReference type="InterPro" id="IPR032675">
    <property type="entry name" value="LRR_dom_sf"/>
</dbReference>
<evidence type="ECO:0000313" key="1">
    <source>
        <dbReference type="EMBL" id="CAF1440207.1"/>
    </source>
</evidence>
<comment type="caution">
    <text evidence="1">The sequence shown here is derived from an EMBL/GenBank/DDBJ whole genome shotgun (WGS) entry which is preliminary data.</text>
</comment>
<dbReference type="AlphaFoldDB" id="A0A815NX72"/>
<feature type="non-terminal residue" evidence="1">
    <location>
        <position position="1"/>
    </location>
</feature>
<accession>A0A815NX72</accession>
<protein>
    <submittedName>
        <fullName evidence="1">Uncharacterized protein</fullName>
    </submittedName>
</protein>
<dbReference type="Proteomes" id="UP000663889">
    <property type="component" value="Unassembled WGS sequence"/>
</dbReference>
<dbReference type="Gene3D" id="3.80.10.10">
    <property type="entry name" value="Ribonuclease Inhibitor"/>
    <property type="match status" value="1"/>
</dbReference>
<dbReference type="EMBL" id="CAJNOU010004406">
    <property type="protein sequence ID" value="CAF1440207.1"/>
    <property type="molecule type" value="Genomic_DNA"/>
</dbReference>
<proteinExistence type="predicted"/>
<name>A0A815NX72_9BILA</name>
<gene>
    <name evidence="1" type="ORF">SEV965_LOCUS33187</name>
</gene>
<reference evidence="1" key="1">
    <citation type="submission" date="2021-02" db="EMBL/GenBank/DDBJ databases">
        <authorList>
            <person name="Nowell W R."/>
        </authorList>
    </citation>
    <scope>NUCLEOTIDE SEQUENCE</scope>
</reference>
<sequence length="145" mass="17076">MIPLSGLRQFTISNCSINDLQKIFTEASQLQSLNIHLYSISQNVESFPTLSRLTRLILQIDNKKNPLFKTDVLSMNTMELFLWKLPRLRHFVFSGKVHIDIANGRRWEILAIDLVTFHFNFQLGVGRLNNILETFRTPFWLERKR</sequence>
<dbReference type="SUPFAM" id="SSF52047">
    <property type="entry name" value="RNI-like"/>
    <property type="match status" value="1"/>
</dbReference>
<organism evidence="1 2">
    <name type="scientific">Rotaria sordida</name>
    <dbReference type="NCBI Taxonomy" id="392033"/>
    <lineage>
        <taxon>Eukaryota</taxon>
        <taxon>Metazoa</taxon>
        <taxon>Spiralia</taxon>
        <taxon>Gnathifera</taxon>
        <taxon>Rotifera</taxon>
        <taxon>Eurotatoria</taxon>
        <taxon>Bdelloidea</taxon>
        <taxon>Philodinida</taxon>
        <taxon>Philodinidae</taxon>
        <taxon>Rotaria</taxon>
    </lineage>
</organism>